<dbReference type="SUPFAM" id="SSF46785">
    <property type="entry name" value="Winged helix' DNA-binding domain"/>
    <property type="match status" value="1"/>
</dbReference>
<dbReference type="PANTHER" id="PTHR38445">
    <property type="entry name" value="HTH-TYPE TRANSCRIPTIONAL REPRESSOR YTRA"/>
    <property type="match status" value="1"/>
</dbReference>
<dbReference type="GO" id="GO:0003677">
    <property type="term" value="F:DNA binding"/>
    <property type="evidence" value="ECO:0007669"/>
    <property type="project" value="UniProtKB-KW"/>
</dbReference>
<proteinExistence type="predicted"/>
<evidence type="ECO:0000256" key="2">
    <source>
        <dbReference type="ARBA" id="ARBA00023125"/>
    </source>
</evidence>
<evidence type="ECO:0000313" key="4">
    <source>
        <dbReference type="EMBL" id="RDB64264.1"/>
    </source>
</evidence>
<dbReference type="GO" id="GO:0003700">
    <property type="term" value="F:DNA-binding transcription factor activity"/>
    <property type="evidence" value="ECO:0007669"/>
    <property type="project" value="InterPro"/>
</dbReference>
<dbReference type="InterPro" id="IPR036388">
    <property type="entry name" value="WH-like_DNA-bd_sf"/>
</dbReference>
<keyword evidence="3" id="KW-0804">Transcription</keyword>
<gene>
    <name evidence="4" type="ORF">C1877_10240</name>
</gene>
<comment type="caution">
    <text evidence="4">The sequence shown here is derived from an EMBL/GenBank/DDBJ whole genome shotgun (WGS) entry which is preliminary data.</text>
</comment>
<name>A0A369LYP9_9ACTN</name>
<reference evidence="4 5" key="1">
    <citation type="journal article" date="2018" name="Elife">
        <title>Discovery and characterization of a prevalent human gut bacterial enzyme sufficient for the inactivation of a family of plant toxins.</title>
        <authorList>
            <person name="Koppel N."/>
            <person name="Bisanz J.E."/>
            <person name="Pandelia M.E."/>
            <person name="Turnbaugh P.J."/>
            <person name="Balskus E.P."/>
        </authorList>
    </citation>
    <scope>NUCLEOTIDE SEQUENCE [LARGE SCALE GENOMIC DNA]</scope>
    <source>
        <strain evidence="4 5">3C</strain>
    </source>
</reference>
<organism evidence="4 5">
    <name type="scientific">Gordonibacter pamelaeae</name>
    <dbReference type="NCBI Taxonomy" id="471189"/>
    <lineage>
        <taxon>Bacteria</taxon>
        <taxon>Bacillati</taxon>
        <taxon>Actinomycetota</taxon>
        <taxon>Coriobacteriia</taxon>
        <taxon>Eggerthellales</taxon>
        <taxon>Eggerthellaceae</taxon>
        <taxon>Gordonibacter</taxon>
    </lineage>
</organism>
<protein>
    <submittedName>
        <fullName evidence="4">GntR family transcriptional regulator</fullName>
    </submittedName>
</protein>
<dbReference type="Pfam" id="PF00392">
    <property type="entry name" value="GntR"/>
    <property type="match status" value="1"/>
</dbReference>
<sequence length="115" mass="12991">MPLWLQLRNRLIYLIASGRFQAGDKLPTVRELAVDLGINYNTVSKVYQDIERDGYIVSKRGKGTFVADQGPAQAEEAKTEVDFLTDEFIRQCRELGVPRHDIADVLQRRLAAAAE</sequence>
<keyword evidence="5" id="KW-1185">Reference proteome</keyword>
<dbReference type="OrthoDB" id="3174122at2"/>
<dbReference type="PROSITE" id="PS50949">
    <property type="entry name" value="HTH_GNTR"/>
    <property type="match status" value="1"/>
</dbReference>
<dbReference type="InterPro" id="IPR036390">
    <property type="entry name" value="WH_DNA-bd_sf"/>
</dbReference>
<dbReference type="AlphaFoldDB" id="A0A369LYP9"/>
<evidence type="ECO:0000313" key="5">
    <source>
        <dbReference type="Proteomes" id="UP000254000"/>
    </source>
</evidence>
<dbReference type="Gene3D" id="1.10.10.10">
    <property type="entry name" value="Winged helix-like DNA-binding domain superfamily/Winged helix DNA-binding domain"/>
    <property type="match status" value="1"/>
</dbReference>
<dbReference type="Proteomes" id="UP000254000">
    <property type="component" value="Unassembled WGS sequence"/>
</dbReference>
<dbReference type="CDD" id="cd07377">
    <property type="entry name" value="WHTH_GntR"/>
    <property type="match status" value="1"/>
</dbReference>
<accession>A0A369LYP9</accession>
<dbReference type="EMBL" id="PPTS01000006">
    <property type="protein sequence ID" value="RDB64264.1"/>
    <property type="molecule type" value="Genomic_DNA"/>
</dbReference>
<evidence type="ECO:0000256" key="3">
    <source>
        <dbReference type="ARBA" id="ARBA00023163"/>
    </source>
</evidence>
<keyword evidence="1" id="KW-0805">Transcription regulation</keyword>
<evidence type="ECO:0000256" key="1">
    <source>
        <dbReference type="ARBA" id="ARBA00023015"/>
    </source>
</evidence>
<keyword evidence="2" id="KW-0238">DNA-binding</keyword>
<dbReference type="PANTHER" id="PTHR38445:SF9">
    <property type="entry name" value="HTH-TYPE TRANSCRIPTIONAL REPRESSOR YTRA"/>
    <property type="match status" value="1"/>
</dbReference>
<dbReference type="InterPro" id="IPR000524">
    <property type="entry name" value="Tscrpt_reg_HTH_GntR"/>
</dbReference>
<dbReference type="SMART" id="SM00345">
    <property type="entry name" value="HTH_GNTR"/>
    <property type="match status" value="1"/>
</dbReference>